<protein>
    <submittedName>
        <fullName evidence="1">Uncharacterized protein</fullName>
    </submittedName>
</protein>
<dbReference type="AlphaFoldDB" id="A0A2Z6QR44"/>
<dbReference type="Gene3D" id="3.90.1570.10">
    <property type="entry name" value="tt1808, chain A"/>
    <property type="match status" value="1"/>
</dbReference>
<evidence type="ECO:0000313" key="1">
    <source>
        <dbReference type="EMBL" id="GBB91102.1"/>
    </source>
</evidence>
<dbReference type="EMBL" id="BLAL01000242">
    <property type="protein sequence ID" value="GES95604.1"/>
    <property type="molecule type" value="Genomic_DNA"/>
</dbReference>
<keyword evidence="3" id="KW-1185">Reference proteome</keyword>
<dbReference type="Proteomes" id="UP000615446">
    <property type="component" value="Unassembled WGS sequence"/>
</dbReference>
<organism evidence="1 3">
    <name type="scientific">Rhizophagus clarus</name>
    <dbReference type="NCBI Taxonomy" id="94130"/>
    <lineage>
        <taxon>Eukaryota</taxon>
        <taxon>Fungi</taxon>
        <taxon>Fungi incertae sedis</taxon>
        <taxon>Mucoromycota</taxon>
        <taxon>Glomeromycotina</taxon>
        <taxon>Glomeromycetes</taxon>
        <taxon>Glomerales</taxon>
        <taxon>Glomeraceae</taxon>
        <taxon>Rhizophagus</taxon>
    </lineage>
</organism>
<gene>
    <name evidence="2" type="ORF">RCL2_002226500</name>
    <name evidence="1" type="ORF">RclHR1_18220002</name>
</gene>
<accession>A0A2Z6QR44</accession>
<reference evidence="1 3" key="1">
    <citation type="submission" date="2017-11" db="EMBL/GenBank/DDBJ databases">
        <title>The genome of Rhizophagus clarus HR1 reveals common genetic basis of auxotrophy among arbuscular mycorrhizal fungi.</title>
        <authorList>
            <person name="Kobayashi Y."/>
        </authorList>
    </citation>
    <scope>NUCLEOTIDE SEQUENCE [LARGE SCALE GENOMIC DNA]</scope>
    <source>
        <strain evidence="1 3">HR1</strain>
    </source>
</reference>
<comment type="caution">
    <text evidence="1">The sequence shown here is derived from an EMBL/GenBank/DDBJ whole genome shotgun (WGS) entry which is preliminary data.</text>
</comment>
<dbReference type="EMBL" id="BEXD01000916">
    <property type="protein sequence ID" value="GBB91102.1"/>
    <property type="molecule type" value="Genomic_DNA"/>
</dbReference>
<reference evidence="2" key="2">
    <citation type="submission" date="2019-10" db="EMBL/GenBank/DDBJ databases">
        <title>Conservation and host-specific expression of non-tandemly repeated heterogenous ribosome RNA gene in arbuscular mycorrhizal fungi.</title>
        <authorList>
            <person name="Maeda T."/>
            <person name="Kobayashi Y."/>
            <person name="Nakagawa T."/>
            <person name="Ezawa T."/>
            <person name="Yamaguchi K."/>
            <person name="Bino T."/>
            <person name="Nishimoto Y."/>
            <person name="Shigenobu S."/>
            <person name="Kawaguchi M."/>
        </authorList>
    </citation>
    <scope>NUCLEOTIDE SEQUENCE</scope>
    <source>
        <strain evidence="2">HR1</strain>
    </source>
</reference>
<proteinExistence type="predicted"/>
<evidence type="ECO:0000313" key="2">
    <source>
        <dbReference type="EMBL" id="GES95604.1"/>
    </source>
</evidence>
<dbReference type="OrthoDB" id="2363583at2759"/>
<evidence type="ECO:0000313" key="3">
    <source>
        <dbReference type="Proteomes" id="UP000247702"/>
    </source>
</evidence>
<name>A0A2Z6QR44_9GLOM</name>
<dbReference type="Proteomes" id="UP000247702">
    <property type="component" value="Unassembled WGS sequence"/>
</dbReference>
<sequence>MPYALEERFKLARDTLLKFIKQDIIKEIMTEKGTAEKGSIEEEDTKFTKSGEFSGFVILRDVSLEEFHELRIGARKFKIYTRLVEGDVIAYEMPSPAHTYVAGYLIRLIGNWSHYLEVGPELDMTVRRNTEYISDVSVEPMQPLQPGQQQDGTGSVSQPRMIIEIGVVEGFASLHSLAPEYFSDSTQTEFMQVYLSIKIFPRHANNTVTMIATIYLRNNEIPARNQRNRRLSANARANPTMTRIQNTTPNRVISFGTSPLDRRTVDIINSTGVRNDRFVGFIQPADAICSRAGMEEYQVNIRSELLFNGFPGGVPQGTANNLNIDLWEIQQIILRRLGPYEP</sequence>
<dbReference type="InterPro" id="IPR012296">
    <property type="entry name" value="Nuclease_put_TT1808"/>
</dbReference>